<dbReference type="Proteomes" id="UP001500893">
    <property type="component" value="Unassembled WGS sequence"/>
</dbReference>
<organism evidence="1 2">
    <name type="scientific">Streptomyces rameus</name>
    <dbReference type="NCBI Taxonomy" id="68261"/>
    <lineage>
        <taxon>Bacteria</taxon>
        <taxon>Bacillati</taxon>
        <taxon>Actinomycetota</taxon>
        <taxon>Actinomycetes</taxon>
        <taxon>Kitasatosporales</taxon>
        <taxon>Streptomycetaceae</taxon>
        <taxon>Streptomyces</taxon>
    </lineage>
</organism>
<comment type="caution">
    <text evidence="1">The sequence shown here is derived from an EMBL/GenBank/DDBJ whole genome shotgun (WGS) entry which is preliminary data.</text>
</comment>
<evidence type="ECO:0000313" key="1">
    <source>
        <dbReference type="EMBL" id="GAA3122706.1"/>
    </source>
</evidence>
<dbReference type="EMBL" id="BAAAVM010000006">
    <property type="protein sequence ID" value="GAA3122706.1"/>
    <property type="molecule type" value="Genomic_DNA"/>
</dbReference>
<protein>
    <submittedName>
        <fullName evidence="1">Uncharacterized protein</fullName>
    </submittedName>
</protein>
<evidence type="ECO:0000313" key="2">
    <source>
        <dbReference type="Proteomes" id="UP001500893"/>
    </source>
</evidence>
<keyword evidence="2" id="KW-1185">Reference proteome</keyword>
<sequence length="135" mass="14920">MRYLPEAFIIGALKRGRPVEQFLGPVGAPDRLGVRYVEVRPTQASYEVHVHTAEDVGHERFSDLVEFPPLDADEDEEEFGRLVATAEDPSTALAAAEEATGAVRSRWVNESMVQDEYGDFVRAGRPADRSPDGHP</sequence>
<accession>A0ABP6MRU1</accession>
<proteinExistence type="predicted"/>
<gene>
    <name evidence="1" type="ORF">GCM10010521_07250</name>
</gene>
<name>A0ABP6MRU1_9ACTN</name>
<reference evidence="2" key="1">
    <citation type="journal article" date="2019" name="Int. J. Syst. Evol. Microbiol.">
        <title>The Global Catalogue of Microorganisms (GCM) 10K type strain sequencing project: providing services to taxonomists for standard genome sequencing and annotation.</title>
        <authorList>
            <consortium name="The Broad Institute Genomics Platform"/>
            <consortium name="The Broad Institute Genome Sequencing Center for Infectious Disease"/>
            <person name="Wu L."/>
            <person name="Ma J."/>
        </authorList>
    </citation>
    <scope>NUCLEOTIDE SEQUENCE [LARGE SCALE GENOMIC DNA]</scope>
    <source>
        <strain evidence="2">JCM 11574</strain>
    </source>
</reference>